<keyword evidence="2" id="KW-1185">Reference proteome</keyword>
<dbReference type="Proteomes" id="UP000440578">
    <property type="component" value="Unassembled WGS sequence"/>
</dbReference>
<dbReference type="OrthoDB" id="1060785at2759"/>
<name>A0A6A4WIJ6_AMPAM</name>
<accession>A0A6A4WIJ6</accession>
<gene>
    <name evidence="1" type="primary">Wasf3</name>
    <name evidence="1" type="ORF">FJT64_000282</name>
</gene>
<dbReference type="EMBL" id="VIIS01000780">
    <property type="protein sequence ID" value="KAF0305089.1"/>
    <property type="molecule type" value="Genomic_DNA"/>
</dbReference>
<dbReference type="Gene3D" id="1.20.5.340">
    <property type="match status" value="1"/>
</dbReference>
<organism evidence="1 2">
    <name type="scientific">Amphibalanus amphitrite</name>
    <name type="common">Striped barnacle</name>
    <name type="synonym">Balanus amphitrite</name>
    <dbReference type="NCBI Taxonomy" id="1232801"/>
    <lineage>
        <taxon>Eukaryota</taxon>
        <taxon>Metazoa</taxon>
        <taxon>Ecdysozoa</taxon>
        <taxon>Arthropoda</taxon>
        <taxon>Crustacea</taxon>
        <taxon>Multicrustacea</taxon>
        <taxon>Cirripedia</taxon>
        <taxon>Thoracica</taxon>
        <taxon>Thoracicalcarea</taxon>
        <taxon>Balanomorpha</taxon>
        <taxon>Balanoidea</taxon>
        <taxon>Balanidae</taxon>
        <taxon>Amphibalaninae</taxon>
        <taxon>Amphibalanus</taxon>
    </lineage>
</organism>
<evidence type="ECO:0000313" key="1">
    <source>
        <dbReference type="EMBL" id="KAF0305089.1"/>
    </source>
</evidence>
<reference evidence="1 2" key="1">
    <citation type="submission" date="2019-07" db="EMBL/GenBank/DDBJ databases">
        <title>Draft genome assembly of a fouling barnacle, Amphibalanus amphitrite (Darwin, 1854): The first reference genome for Thecostraca.</title>
        <authorList>
            <person name="Kim W."/>
        </authorList>
    </citation>
    <scope>NUCLEOTIDE SEQUENCE [LARGE SCALE GENOMIC DNA]</scope>
    <source>
        <strain evidence="1">SNU_AA5</strain>
        <tissue evidence="1">Soma without cirri and trophi</tissue>
    </source>
</reference>
<dbReference type="AlphaFoldDB" id="A0A6A4WIJ6"/>
<protein>
    <submittedName>
        <fullName evidence="1">Wiskott-Aldrich syndrome protein family member 3</fullName>
    </submittedName>
</protein>
<sequence length="108" mass="11692">MPFYLRHISPLQLCDGRPLPGQGDGGDESCAAANAALAAALRQLSSLVLAAEDIFEELHDSFVAVSDRAQALRNRVEVVRRKVVQLKNTDTPILMRWTVAGCGSVSCR</sequence>
<comment type="caution">
    <text evidence="1">The sequence shown here is derived from an EMBL/GenBank/DDBJ whole genome shotgun (WGS) entry which is preliminary data.</text>
</comment>
<proteinExistence type="predicted"/>
<evidence type="ECO:0000313" key="2">
    <source>
        <dbReference type="Proteomes" id="UP000440578"/>
    </source>
</evidence>